<keyword evidence="2" id="KW-1185">Reference proteome</keyword>
<feature type="non-terminal residue" evidence="1">
    <location>
        <position position="1"/>
    </location>
</feature>
<evidence type="ECO:0000313" key="1">
    <source>
        <dbReference type="EMBL" id="CAG8628039.1"/>
    </source>
</evidence>
<evidence type="ECO:0000313" key="2">
    <source>
        <dbReference type="Proteomes" id="UP000789706"/>
    </source>
</evidence>
<name>A0A9N9GVD5_9GLOM</name>
<dbReference type="EMBL" id="CAJVPK010003514">
    <property type="protein sequence ID" value="CAG8628039.1"/>
    <property type="molecule type" value="Genomic_DNA"/>
</dbReference>
<reference evidence="1" key="1">
    <citation type="submission" date="2021-06" db="EMBL/GenBank/DDBJ databases">
        <authorList>
            <person name="Kallberg Y."/>
            <person name="Tangrot J."/>
            <person name="Rosling A."/>
        </authorList>
    </citation>
    <scope>NUCLEOTIDE SEQUENCE</scope>
    <source>
        <strain evidence="1">AZ414A</strain>
    </source>
</reference>
<proteinExistence type="predicted"/>
<comment type="caution">
    <text evidence="1">The sequence shown here is derived from an EMBL/GenBank/DDBJ whole genome shotgun (WGS) entry which is preliminary data.</text>
</comment>
<organism evidence="1 2">
    <name type="scientific">Diversispora eburnea</name>
    <dbReference type="NCBI Taxonomy" id="1213867"/>
    <lineage>
        <taxon>Eukaryota</taxon>
        <taxon>Fungi</taxon>
        <taxon>Fungi incertae sedis</taxon>
        <taxon>Mucoromycota</taxon>
        <taxon>Glomeromycotina</taxon>
        <taxon>Glomeromycetes</taxon>
        <taxon>Diversisporales</taxon>
        <taxon>Diversisporaceae</taxon>
        <taxon>Diversispora</taxon>
    </lineage>
</organism>
<protein>
    <submittedName>
        <fullName evidence="1">2684_t:CDS:1</fullName>
    </submittedName>
</protein>
<dbReference type="AlphaFoldDB" id="A0A9N9GVD5"/>
<feature type="non-terminal residue" evidence="1">
    <location>
        <position position="103"/>
    </location>
</feature>
<accession>A0A9N9GVD5</accession>
<sequence>LIPCEGCEENIGDKANECVIRLDNKNETEIEIPVAYSKALTSETSIKKYKHRIRMPFKNIKKVLEIIESANKEPTENQDIHSNINNIETNQNIIRKWLITENS</sequence>
<gene>
    <name evidence="1" type="ORF">DEBURN_LOCUS10651</name>
</gene>
<dbReference type="Proteomes" id="UP000789706">
    <property type="component" value="Unassembled WGS sequence"/>
</dbReference>
<dbReference type="OrthoDB" id="10359056at2759"/>